<evidence type="ECO:0000256" key="2">
    <source>
        <dbReference type="ARBA" id="ARBA00007639"/>
    </source>
</evidence>
<dbReference type="RefSeq" id="WP_085885889.1">
    <property type="nucleotide sequence ID" value="NZ_FWFR01000011.1"/>
</dbReference>
<dbReference type="PANTHER" id="PTHR46847:SF1">
    <property type="entry name" value="D-ALLOSE-BINDING PERIPLASMIC PROTEIN-RELATED"/>
    <property type="match status" value="1"/>
</dbReference>
<comment type="similarity">
    <text evidence="2">Belongs to the bacterial solute-binding protein 2 family.</text>
</comment>
<feature type="chain" id="PRO_5013028979" evidence="4">
    <location>
        <begin position="36"/>
        <end position="373"/>
    </location>
</feature>
<organism evidence="6 7">
    <name type="scientific">Oceanibacterium hippocampi</name>
    <dbReference type="NCBI Taxonomy" id="745714"/>
    <lineage>
        <taxon>Bacteria</taxon>
        <taxon>Pseudomonadati</taxon>
        <taxon>Pseudomonadota</taxon>
        <taxon>Alphaproteobacteria</taxon>
        <taxon>Sneathiellales</taxon>
        <taxon>Sneathiellaceae</taxon>
        <taxon>Oceanibacterium</taxon>
    </lineage>
</organism>
<reference evidence="6 7" key="1">
    <citation type="submission" date="2017-03" db="EMBL/GenBank/DDBJ databases">
        <authorList>
            <person name="Afonso C.L."/>
            <person name="Miller P.J."/>
            <person name="Scott M.A."/>
            <person name="Spackman E."/>
            <person name="Goraichik I."/>
            <person name="Dimitrov K.M."/>
            <person name="Suarez D.L."/>
            <person name="Swayne D.E."/>
        </authorList>
    </citation>
    <scope>NUCLEOTIDE SEQUENCE [LARGE SCALE GENOMIC DNA]</scope>
    <source>
        <strain evidence="6 7">CECT 7691</strain>
    </source>
</reference>
<dbReference type="Pfam" id="PF13407">
    <property type="entry name" value="Peripla_BP_4"/>
    <property type="match status" value="1"/>
</dbReference>
<dbReference type="GO" id="GO:0030246">
    <property type="term" value="F:carbohydrate binding"/>
    <property type="evidence" value="ECO:0007669"/>
    <property type="project" value="UniProtKB-ARBA"/>
</dbReference>
<comment type="subcellular location">
    <subcellularLocation>
        <location evidence="1">Cell envelope</location>
    </subcellularLocation>
</comment>
<name>A0A1Y5U031_9PROT</name>
<feature type="signal peptide" evidence="4">
    <location>
        <begin position="1"/>
        <end position="35"/>
    </location>
</feature>
<dbReference type="InterPro" id="IPR028082">
    <property type="entry name" value="Peripla_BP_I"/>
</dbReference>
<dbReference type="SUPFAM" id="SSF53822">
    <property type="entry name" value="Periplasmic binding protein-like I"/>
    <property type="match status" value="1"/>
</dbReference>
<protein>
    <submittedName>
        <fullName evidence="6">ABC transporter periplasmic-binding protein YtfQ</fullName>
    </submittedName>
</protein>
<keyword evidence="7" id="KW-1185">Reference proteome</keyword>
<dbReference type="Proteomes" id="UP000193200">
    <property type="component" value="Unassembled WGS sequence"/>
</dbReference>
<dbReference type="OrthoDB" id="9147297at2"/>
<accession>A0A1Y5U031</accession>
<evidence type="ECO:0000256" key="3">
    <source>
        <dbReference type="ARBA" id="ARBA00022729"/>
    </source>
</evidence>
<dbReference type="Gene3D" id="3.40.50.2300">
    <property type="match status" value="2"/>
</dbReference>
<evidence type="ECO:0000313" key="6">
    <source>
        <dbReference type="EMBL" id="SLN77843.1"/>
    </source>
</evidence>
<evidence type="ECO:0000259" key="5">
    <source>
        <dbReference type="Pfam" id="PF13407"/>
    </source>
</evidence>
<evidence type="ECO:0000313" key="7">
    <source>
        <dbReference type="Proteomes" id="UP000193200"/>
    </source>
</evidence>
<evidence type="ECO:0000256" key="1">
    <source>
        <dbReference type="ARBA" id="ARBA00004196"/>
    </source>
</evidence>
<dbReference type="InParanoid" id="A0A1Y5U031"/>
<dbReference type="EMBL" id="FWFR01000011">
    <property type="protein sequence ID" value="SLN77843.1"/>
    <property type="molecule type" value="Genomic_DNA"/>
</dbReference>
<proteinExistence type="inferred from homology"/>
<evidence type="ECO:0000256" key="4">
    <source>
        <dbReference type="SAM" id="SignalP"/>
    </source>
</evidence>
<gene>
    <name evidence="6" type="primary">ytfQ_2</name>
    <name evidence="6" type="ORF">OCH7691_04565</name>
</gene>
<keyword evidence="3 4" id="KW-0732">Signal</keyword>
<sequence length="373" mass="40283">MNLVRKLSKITIISCVTVGLGALINAGGLASSAHAEAKPKVYFSMGFVGNNWMTEAQNMITALADSDEYRKKIDFEIQSAGGNAQQQIQQIAGMVQAGARAVIIYPINEAALRQVISRGCKAGVDFFVINGSDGTCAHSIKIDGVSLGRDRMEWMAKELNGKGDVVVLTGIPGTTFSDETQRGVQEALEKNPGINVIATLNGEWSQQATRVRMQELLGTKSWDDIDGVVAAEACYTIYQMQIEAGRKPEQLVPCAAQDENGFRLAMLPKGTTEQSFGMRGFSTDSMIWVIPMSLKFTVDQIEGRGVEKTQIFKAGVVDNDTVKFCNTGSTDELQAGCNVFPAGLVPNDWQAGFWHPDLPQLDFQAVTTGKVAG</sequence>
<dbReference type="InterPro" id="IPR025997">
    <property type="entry name" value="SBP_2_dom"/>
</dbReference>
<dbReference type="GO" id="GO:0030313">
    <property type="term" value="C:cell envelope"/>
    <property type="evidence" value="ECO:0007669"/>
    <property type="project" value="UniProtKB-SubCell"/>
</dbReference>
<dbReference type="AlphaFoldDB" id="A0A1Y5U031"/>
<dbReference type="PANTHER" id="PTHR46847">
    <property type="entry name" value="D-ALLOSE-BINDING PERIPLASMIC PROTEIN-RELATED"/>
    <property type="match status" value="1"/>
</dbReference>
<feature type="domain" description="Periplasmic binding protein" evidence="5">
    <location>
        <begin position="41"/>
        <end position="272"/>
    </location>
</feature>